<accession>A0A6P5A484</accession>
<dbReference type="RefSeq" id="XP_019648050.1">
    <property type="nucleotide sequence ID" value="XM_019792491.1"/>
</dbReference>
<evidence type="ECO:0000256" key="1">
    <source>
        <dbReference type="SAM" id="MobiDB-lite"/>
    </source>
</evidence>
<sequence length="261" mass="29989">MVHPERGETTDTRRGASRRVEMVFGSIVLLVYVPLFIRVLSASASTDDGRMLLPWAEKNATLVLNVTRIGAYEATLTWAAPRTRLNLTDVTYRLSVDYRHYRHEAWKHIRDLSFTDKTSSHLLKDLESHSWYQVCLWIHFENYGNFGNLTGDTSDRKVCREFVTKHVLTRDGILAIFVATLLGCMILAMIGTCVVDVYFYTIKGHDREKDIVMVRASMIPYVQKNRCPCQDRNKLQRKQSKKQKKPAPSGMYGLRGGTIKR</sequence>
<feature type="region of interest" description="Disordered" evidence="1">
    <location>
        <begin position="232"/>
        <end position="261"/>
    </location>
</feature>
<feature type="transmembrane region" description="Helical" evidence="2">
    <location>
        <begin position="20"/>
        <end position="41"/>
    </location>
</feature>
<evidence type="ECO:0000313" key="3">
    <source>
        <dbReference type="Proteomes" id="UP000515135"/>
    </source>
</evidence>
<dbReference type="AlphaFoldDB" id="A0A6P5A484"/>
<keyword evidence="2" id="KW-1133">Transmembrane helix</keyword>
<evidence type="ECO:0000256" key="2">
    <source>
        <dbReference type="SAM" id="Phobius"/>
    </source>
</evidence>
<gene>
    <name evidence="4" type="primary">LOC109488299</name>
</gene>
<dbReference type="OrthoDB" id="10400482at2759"/>
<dbReference type="InterPro" id="IPR036116">
    <property type="entry name" value="FN3_sf"/>
</dbReference>
<dbReference type="GeneID" id="109488299"/>
<evidence type="ECO:0000313" key="4">
    <source>
        <dbReference type="RefSeq" id="XP_019648050.1"/>
    </source>
</evidence>
<organism evidence="3 4">
    <name type="scientific">Branchiostoma belcheri</name>
    <name type="common">Amphioxus</name>
    <dbReference type="NCBI Taxonomy" id="7741"/>
    <lineage>
        <taxon>Eukaryota</taxon>
        <taxon>Metazoa</taxon>
        <taxon>Chordata</taxon>
        <taxon>Cephalochordata</taxon>
        <taxon>Leptocardii</taxon>
        <taxon>Amphioxiformes</taxon>
        <taxon>Branchiostomatidae</taxon>
        <taxon>Branchiostoma</taxon>
    </lineage>
</organism>
<keyword evidence="3" id="KW-1185">Reference proteome</keyword>
<protein>
    <submittedName>
        <fullName evidence="4">Uncharacterized protein LOC109488299</fullName>
    </submittedName>
</protein>
<proteinExistence type="predicted"/>
<feature type="transmembrane region" description="Helical" evidence="2">
    <location>
        <begin position="173"/>
        <end position="199"/>
    </location>
</feature>
<keyword evidence="2" id="KW-0812">Transmembrane</keyword>
<dbReference type="SUPFAM" id="SSF49265">
    <property type="entry name" value="Fibronectin type III"/>
    <property type="match status" value="1"/>
</dbReference>
<name>A0A6P5A484_BRABE</name>
<dbReference type="Proteomes" id="UP000515135">
    <property type="component" value="Unplaced"/>
</dbReference>
<dbReference type="KEGG" id="bbel:109488299"/>
<keyword evidence="2" id="KW-0472">Membrane</keyword>
<reference evidence="4" key="1">
    <citation type="submission" date="2025-08" db="UniProtKB">
        <authorList>
            <consortium name="RefSeq"/>
        </authorList>
    </citation>
    <scope>IDENTIFICATION</scope>
    <source>
        <tissue evidence="4">Gonad</tissue>
    </source>
</reference>
<feature type="compositionally biased region" description="Basic residues" evidence="1">
    <location>
        <begin position="235"/>
        <end position="245"/>
    </location>
</feature>